<protein>
    <submittedName>
        <fullName evidence="2">Uncharacterized protein</fullName>
    </submittedName>
</protein>
<reference evidence="2 3" key="1">
    <citation type="submission" date="2014-11" db="EMBL/GenBank/DDBJ databases">
        <authorList>
            <person name="Wibberg Daniel"/>
        </authorList>
    </citation>
    <scope>NUCLEOTIDE SEQUENCE [LARGE SCALE GENOMIC DNA]</scope>
    <source>
        <strain evidence="2">Rhizoctonia solani AG1-IB 7/3/14</strain>
    </source>
</reference>
<evidence type="ECO:0000256" key="1">
    <source>
        <dbReference type="SAM" id="MobiDB-lite"/>
    </source>
</evidence>
<dbReference type="AlphaFoldDB" id="A0A0B7FPS6"/>
<name>A0A0B7FPS6_THACB</name>
<keyword evidence="3" id="KW-1185">Reference proteome</keyword>
<dbReference type="Proteomes" id="UP000059188">
    <property type="component" value="Unassembled WGS sequence"/>
</dbReference>
<organism evidence="2 3">
    <name type="scientific">Thanatephorus cucumeris (strain AG1-IB / isolate 7/3/14)</name>
    <name type="common">Lettuce bottom rot fungus</name>
    <name type="synonym">Rhizoctonia solani</name>
    <dbReference type="NCBI Taxonomy" id="1108050"/>
    <lineage>
        <taxon>Eukaryota</taxon>
        <taxon>Fungi</taxon>
        <taxon>Dikarya</taxon>
        <taxon>Basidiomycota</taxon>
        <taxon>Agaricomycotina</taxon>
        <taxon>Agaricomycetes</taxon>
        <taxon>Cantharellales</taxon>
        <taxon>Ceratobasidiaceae</taxon>
        <taxon>Rhizoctonia</taxon>
        <taxon>Rhizoctonia solani AG-1</taxon>
    </lineage>
</organism>
<dbReference type="EMBL" id="LN679102">
    <property type="protein sequence ID" value="CEL58238.1"/>
    <property type="molecule type" value="Genomic_DNA"/>
</dbReference>
<accession>A0A0B7FPS6</accession>
<sequence length="89" mass="10252">MGPSPRTVCSHDCCAGNFNRDKKPKRWHYHLYMHPNNVLPQCTYLDSCTTFLARSRTPNPVFANPHCHRKSIKQSHRSPSFAEAPEQSQ</sequence>
<proteinExistence type="predicted"/>
<evidence type="ECO:0000313" key="2">
    <source>
        <dbReference type="EMBL" id="CEL58238.1"/>
    </source>
</evidence>
<gene>
    <name evidence="2" type="ORF">RSOLAG1IB_02984</name>
</gene>
<feature type="region of interest" description="Disordered" evidence="1">
    <location>
        <begin position="63"/>
        <end position="89"/>
    </location>
</feature>
<evidence type="ECO:0000313" key="3">
    <source>
        <dbReference type="Proteomes" id="UP000059188"/>
    </source>
</evidence>
<feature type="compositionally biased region" description="Basic residues" evidence="1">
    <location>
        <begin position="66"/>
        <end position="76"/>
    </location>
</feature>